<feature type="transmembrane region" description="Helical" evidence="5">
    <location>
        <begin position="20"/>
        <end position="39"/>
    </location>
</feature>
<comment type="caution">
    <text evidence="7">The sequence shown here is derived from an EMBL/GenBank/DDBJ whole genome shotgun (WGS) entry which is preliminary data.</text>
</comment>
<organism evidence="7 8">
    <name type="scientific">Thalassolituus marinus</name>
    <dbReference type="NCBI Taxonomy" id="671053"/>
    <lineage>
        <taxon>Bacteria</taxon>
        <taxon>Pseudomonadati</taxon>
        <taxon>Pseudomonadota</taxon>
        <taxon>Gammaproteobacteria</taxon>
        <taxon>Oceanospirillales</taxon>
        <taxon>Oceanospirillaceae</taxon>
        <taxon>Thalassolituus</taxon>
    </lineage>
</organism>
<feature type="transmembrane region" description="Helical" evidence="5">
    <location>
        <begin position="394"/>
        <end position="421"/>
    </location>
</feature>
<reference evidence="7 8" key="1">
    <citation type="submission" date="2020-12" db="EMBL/GenBank/DDBJ databases">
        <title>Novel Thalassolituus-related marine hydrocarbonoclastic bacteria mediated algae-derived hydrocarbons mineralization in twilight zone of the northern South China Sea.</title>
        <authorList>
            <person name="Dong C."/>
        </authorList>
    </citation>
    <scope>NUCLEOTIDE SEQUENCE [LARGE SCALE GENOMIC DNA]</scope>
    <source>
        <strain evidence="7 8">IMCC1826</strain>
    </source>
</reference>
<evidence type="ECO:0000313" key="8">
    <source>
        <dbReference type="Proteomes" id="UP000714380"/>
    </source>
</evidence>
<dbReference type="PROSITE" id="PS50801">
    <property type="entry name" value="STAS"/>
    <property type="match status" value="1"/>
</dbReference>
<evidence type="ECO:0000256" key="1">
    <source>
        <dbReference type="ARBA" id="ARBA00004141"/>
    </source>
</evidence>
<keyword evidence="3 5" id="KW-1133">Transmembrane helix</keyword>
<protein>
    <submittedName>
        <fullName evidence="7">Sulfate permease</fullName>
    </submittedName>
</protein>
<dbReference type="CDD" id="cd07042">
    <property type="entry name" value="STAS_SulP_like_sulfate_transporter"/>
    <property type="match status" value="1"/>
</dbReference>
<dbReference type="InterPro" id="IPR011547">
    <property type="entry name" value="SLC26A/SulP_dom"/>
</dbReference>
<feature type="transmembrane region" description="Helical" evidence="5">
    <location>
        <begin position="333"/>
        <end position="350"/>
    </location>
</feature>
<keyword evidence="2 5" id="KW-0812">Transmembrane</keyword>
<gene>
    <name evidence="7" type="primary">sulP</name>
    <name evidence="7" type="ORF">I9W95_03980</name>
</gene>
<dbReference type="NCBIfam" id="TIGR00815">
    <property type="entry name" value="sulP"/>
    <property type="match status" value="1"/>
</dbReference>
<evidence type="ECO:0000259" key="6">
    <source>
        <dbReference type="PROSITE" id="PS50801"/>
    </source>
</evidence>
<evidence type="ECO:0000313" key="7">
    <source>
        <dbReference type="EMBL" id="MCA6062760.1"/>
    </source>
</evidence>
<evidence type="ECO:0000256" key="5">
    <source>
        <dbReference type="SAM" id="Phobius"/>
    </source>
</evidence>
<proteinExistence type="predicted"/>
<dbReference type="Pfam" id="PF01740">
    <property type="entry name" value="STAS"/>
    <property type="match status" value="1"/>
</dbReference>
<feature type="transmembrane region" description="Helical" evidence="5">
    <location>
        <begin position="258"/>
        <end position="276"/>
    </location>
</feature>
<sequence length="562" mass="60653">MKLSNTLQGYQKDWLSADISAGLIVAIVIVPQAIAYAMLAGLPPQSGLYAALLPAIFYALAGTSPTLAVGPVAVVSLMTLESVKAFAAPGSDDFIALSATLALLVAAFYLLYFMVDLGRWTTFISHSVISAFTSAAAILILLNQIKYFTGLSIPRSGHVWEPLTYSASHSSEIVPQALMISVLGLLLLWGWQRYAARLLARSALPKSVTNILAKAGPLLLVGGGIIATQAGQLPVSTVGHIPGGLPSLQFPALFSHDWQGLLPSAAVIALIGYLESLSVGNSMARAQGIRLQANQELLALALANAASAISRGYPVAGGFGRSMVNFSAGARSQMSSIVMASTLALVCLFATDWFATLPHAILGVIVALAVWPLIRFQDGWHAWRFRKSDGLVWLATFTAVLLMGAEQGILLGMMLSLALYLKRTSEPHIAEIGRFADSDHFRNVLRHQVTTCPEVLMVRIDENLYFANSQFLLDYIAQRLQDKPQVRHVVLVGSAINYIDFSGFEALSHLLSELHDKQIELHLAEFKGPVMDQINKTDLLERLQPGRVFFTASEALRHLGNV</sequence>
<feature type="transmembrane region" description="Helical" evidence="5">
    <location>
        <begin position="357"/>
        <end position="374"/>
    </location>
</feature>
<dbReference type="SUPFAM" id="SSF52091">
    <property type="entry name" value="SpoIIaa-like"/>
    <property type="match status" value="1"/>
</dbReference>
<dbReference type="Gene3D" id="3.30.750.24">
    <property type="entry name" value="STAS domain"/>
    <property type="match status" value="1"/>
</dbReference>
<name>A0ABS7ZQ93_9GAMM</name>
<feature type="transmembrane region" description="Helical" evidence="5">
    <location>
        <begin position="127"/>
        <end position="145"/>
    </location>
</feature>
<feature type="domain" description="STAS" evidence="6">
    <location>
        <begin position="445"/>
        <end position="559"/>
    </location>
</feature>
<feature type="transmembrane region" description="Helical" evidence="5">
    <location>
        <begin position="94"/>
        <end position="115"/>
    </location>
</feature>
<dbReference type="Pfam" id="PF00916">
    <property type="entry name" value="Sulfate_transp"/>
    <property type="match status" value="1"/>
</dbReference>
<evidence type="ECO:0000256" key="3">
    <source>
        <dbReference type="ARBA" id="ARBA00022989"/>
    </source>
</evidence>
<dbReference type="InterPro" id="IPR002645">
    <property type="entry name" value="STAS_dom"/>
</dbReference>
<dbReference type="InterPro" id="IPR001902">
    <property type="entry name" value="SLC26A/SulP_fam"/>
</dbReference>
<dbReference type="EMBL" id="JAEDAH010000018">
    <property type="protein sequence ID" value="MCA6062760.1"/>
    <property type="molecule type" value="Genomic_DNA"/>
</dbReference>
<evidence type="ECO:0000256" key="4">
    <source>
        <dbReference type="ARBA" id="ARBA00023136"/>
    </source>
</evidence>
<dbReference type="InterPro" id="IPR036513">
    <property type="entry name" value="STAS_dom_sf"/>
</dbReference>
<feature type="transmembrane region" description="Helical" evidence="5">
    <location>
        <begin position="51"/>
        <end position="74"/>
    </location>
</feature>
<feature type="transmembrane region" description="Helical" evidence="5">
    <location>
        <begin position="211"/>
        <end position="230"/>
    </location>
</feature>
<comment type="subcellular location">
    <subcellularLocation>
        <location evidence="1">Membrane</location>
        <topology evidence="1">Multi-pass membrane protein</topology>
    </subcellularLocation>
</comment>
<evidence type="ECO:0000256" key="2">
    <source>
        <dbReference type="ARBA" id="ARBA00022692"/>
    </source>
</evidence>
<dbReference type="PANTHER" id="PTHR11814">
    <property type="entry name" value="SULFATE TRANSPORTER"/>
    <property type="match status" value="1"/>
</dbReference>
<dbReference type="RefSeq" id="WP_225672087.1">
    <property type="nucleotide sequence ID" value="NZ_JAEDAH010000018.1"/>
</dbReference>
<keyword evidence="8" id="KW-1185">Reference proteome</keyword>
<feature type="transmembrane region" description="Helical" evidence="5">
    <location>
        <begin position="173"/>
        <end position="191"/>
    </location>
</feature>
<dbReference type="Proteomes" id="UP000714380">
    <property type="component" value="Unassembled WGS sequence"/>
</dbReference>
<accession>A0ABS7ZQ93</accession>
<keyword evidence="4 5" id="KW-0472">Membrane</keyword>